<gene>
    <name evidence="2" type="ORF">F2Q68_00003190</name>
</gene>
<accession>A0A8S9JGH4</accession>
<organism evidence="2 3">
    <name type="scientific">Brassica cretica</name>
    <name type="common">Mustard</name>
    <dbReference type="NCBI Taxonomy" id="69181"/>
    <lineage>
        <taxon>Eukaryota</taxon>
        <taxon>Viridiplantae</taxon>
        <taxon>Streptophyta</taxon>
        <taxon>Embryophyta</taxon>
        <taxon>Tracheophyta</taxon>
        <taxon>Spermatophyta</taxon>
        <taxon>Magnoliopsida</taxon>
        <taxon>eudicotyledons</taxon>
        <taxon>Gunneridae</taxon>
        <taxon>Pentapetalae</taxon>
        <taxon>rosids</taxon>
        <taxon>malvids</taxon>
        <taxon>Brassicales</taxon>
        <taxon>Brassicaceae</taxon>
        <taxon>Brassiceae</taxon>
        <taxon>Brassica</taxon>
    </lineage>
</organism>
<protein>
    <submittedName>
        <fullName evidence="2">Uncharacterized protein</fullName>
    </submittedName>
</protein>
<sequence length="49" mass="5320">MAKDGRSGLDGGSSDALGDPDHHWGQEPRVKTQLVGFERVEVGRSMTDH</sequence>
<dbReference type="EMBL" id="QGKW02001660">
    <property type="protein sequence ID" value="KAF2581680.1"/>
    <property type="molecule type" value="Genomic_DNA"/>
</dbReference>
<evidence type="ECO:0000256" key="1">
    <source>
        <dbReference type="SAM" id="MobiDB-lite"/>
    </source>
</evidence>
<feature type="compositionally biased region" description="Basic and acidic residues" evidence="1">
    <location>
        <begin position="19"/>
        <end position="30"/>
    </location>
</feature>
<dbReference type="AlphaFoldDB" id="A0A8S9JGH4"/>
<dbReference type="Proteomes" id="UP000712281">
    <property type="component" value="Unassembled WGS sequence"/>
</dbReference>
<comment type="caution">
    <text evidence="2">The sequence shown here is derived from an EMBL/GenBank/DDBJ whole genome shotgun (WGS) entry which is preliminary data.</text>
</comment>
<feature type="region of interest" description="Disordered" evidence="1">
    <location>
        <begin position="1"/>
        <end position="49"/>
    </location>
</feature>
<name>A0A8S9JGH4_BRACR</name>
<feature type="compositionally biased region" description="Basic and acidic residues" evidence="1">
    <location>
        <begin position="38"/>
        <end position="49"/>
    </location>
</feature>
<reference evidence="2" key="1">
    <citation type="submission" date="2019-12" db="EMBL/GenBank/DDBJ databases">
        <title>Genome sequencing and annotation of Brassica cretica.</title>
        <authorList>
            <person name="Studholme D.J."/>
            <person name="Sarris P.F."/>
        </authorList>
    </citation>
    <scope>NUCLEOTIDE SEQUENCE</scope>
    <source>
        <strain evidence="2">PFS-001/15</strain>
        <tissue evidence="2">Leaf</tissue>
    </source>
</reference>
<evidence type="ECO:0000313" key="3">
    <source>
        <dbReference type="Proteomes" id="UP000712281"/>
    </source>
</evidence>
<evidence type="ECO:0000313" key="2">
    <source>
        <dbReference type="EMBL" id="KAF2581680.1"/>
    </source>
</evidence>
<proteinExistence type="predicted"/>